<comment type="caution">
    <text evidence="2">The sequence shown here is derived from an EMBL/GenBank/DDBJ whole genome shotgun (WGS) entry which is preliminary data.</text>
</comment>
<feature type="non-terminal residue" evidence="2">
    <location>
        <position position="1"/>
    </location>
</feature>
<dbReference type="EMBL" id="JACEIK010000462">
    <property type="protein sequence ID" value="MCD7457547.1"/>
    <property type="molecule type" value="Genomic_DNA"/>
</dbReference>
<evidence type="ECO:0000259" key="1">
    <source>
        <dbReference type="Pfam" id="PF03469"/>
    </source>
</evidence>
<reference evidence="2 3" key="1">
    <citation type="journal article" date="2021" name="BMC Genomics">
        <title>Datura genome reveals duplications of psychoactive alkaloid biosynthetic genes and high mutation rate following tissue culture.</title>
        <authorList>
            <person name="Rajewski A."/>
            <person name="Carter-House D."/>
            <person name="Stajich J."/>
            <person name="Litt A."/>
        </authorList>
    </citation>
    <scope>NUCLEOTIDE SEQUENCE [LARGE SCALE GENOMIC DNA]</scope>
    <source>
        <strain evidence="2">AR-01</strain>
    </source>
</reference>
<dbReference type="PANTHER" id="PTHR21596">
    <property type="entry name" value="RIBONUCLEASE P SUBUNIT P38"/>
    <property type="match status" value="1"/>
</dbReference>
<dbReference type="Pfam" id="PF03469">
    <property type="entry name" value="XH"/>
    <property type="match status" value="1"/>
</dbReference>
<evidence type="ECO:0000313" key="3">
    <source>
        <dbReference type="Proteomes" id="UP000823775"/>
    </source>
</evidence>
<protein>
    <submittedName>
        <fullName evidence="2">Factor of DNA methylation 3</fullName>
    </submittedName>
</protein>
<sequence>EIIDEDDEKLNELKAEYGDEVYQAVVTALNELNEHNPSGRYPVPQLWNNKEKRAASLNEGVEYILKQWKVHKRKTR</sequence>
<keyword evidence="3" id="KW-1185">Reference proteome</keyword>
<dbReference type="InterPro" id="IPR005379">
    <property type="entry name" value="FDM1-5/IDN2_XH"/>
</dbReference>
<proteinExistence type="predicted"/>
<dbReference type="PANTHER" id="PTHR21596:SF23">
    <property type="entry name" value="FACTOR OF DNA METHYLATION 4"/>
    <property type="match status" value="1"/>
</dbReference>
<gene>
    <name evidence="2" type="primary">FDM3</name>
    <name evidence="2" type="ORF">HAX54_035386</name>
</gene>
<feature type="domain" description="Factor of DNA methylation 1-5/IDN2" evidence="1">
    <location>
        <begin position="1"/>
        <end position="74"/>
    </location>
</feature>
<name>A0ABS8SFL0_DATST</name>
<accession>A0ABS8SFL0</accession>
<dbReference type="InterPro" id="IPR045177">
    <property type="entry name" value="FDM1-5/IDN2"/>
</dbReference>
<dbReference type="Proteomes" id="UP000823775">
    <property type="component" value="Unassembled WGS sequence"/>
</dbReference>
<organism evidence="2 3">
    <name type="scientific">Datura stramonium</name>
    <name type="common">Jimsonweed</name>
    <name type="synonym">Common thornapple</name>
    <dbReference type="NCBI Taxonomy" id="4076"/>
    <lineage>
        <taxon>Eukaryota</taxon>
        <taxon>Viridiplantae</taxon>
        <taxon>Streptophyta</taxon>
        <taxon>Embryophyta</taxon>
        <taxon>Tracheophyta</taxon>
        <taxon>Spermatophyta</taxon>
        <taxon>Magnoliopsida</taxon>
        <taxon>eudicotyledons</taxon>
        <taxon>Gunneridae</taxon>
        <taxon>Pentapetalae</taxon>
        <taxon>asterids</taxon>
        <taxon>lamiids</taxon>
        <taxon>Solanales</taxon>
        <taxon>Solanaceae</taxon>
        <taxon>Solanoideae</taxon>
        <taxon>Datureae</taxon>
        <taxon>Datura</taxon>
    </lineage>
</organism>
<evidence type="ECO:0000313" key="2">
    <source>
        <dbReference type="EMBL" id="MCD7457547.1"/>
    </source>
</evidence>